<dbReference type="EMBL" id="POUA01000086">
    <property type="protein sequence ID" value="PZG47471.1"/>
    <property type="molecule type" value="Genomic_DNA"/>
</dbReference>
<dbReference type="InterPro" id="IPR011990">
    <property type="entry name" value="TPR-like_helical_dom_sf"/>
</dbReference>
<keyword evidence="2" id="KW-1185">Reference proteome</keyword>
<protein>
    <submittedName>
        <fullName evidence="1">Transcriptional regulator</fullName>
    </submittedName>
</protein>
<dbReference type="RefSeq" id="WP_111167507.1">
    <property type="nucleotide sequence ID" value="NZ_POUA01000086.1"/>
</dbReference>
<name>A0A2W2GFV2_9ACTN</name>
<accession>A0A2W2GFV2</accession>
<evidence type="ECO:0000313" key="2">
    <source>
        <dbReference type="Proteomes" id="UP000248544"/>
    </source>
</evidence>
<dbReference type="Gene3D" id="1.25.40.10">
    <property type="entry name" value="Tetratricopeptide repeat domain"/>
    <property type="match status" value="1"/>
</dbReference>
<reference evidence="1 2" key="1">
    <citation type="submission" date="2018-01" db="EMBL/GenBank/DDBJ databases">
        <title>Draft genome sequence of Sphaerisporangium sp. 7K107.</title>
        <authorList>
            <person name="Sahin N."/>
            <person name="Saygin H."/>
            <person name="Ay H."/>
        </authorList>
    </citation>
    <scope>NUCLEOTIDE SEQUENCE [LARGE SCALE GENOMIC DNA]</scope>
    <source>
        <strain evidence="1 2">7K107</strain>
    </source>
</reference>
<dbReference type="Proteomes" id="UP000248544">
    <property type="component" value="Unassembled WGS sequence"/>
</dbReference>
<dbReference type="SUPFAM" id="SSF48452">
    <property type="entry name" value="TPR-like"/>
    <property type="match status" value="1"/>
</dbReference>
<gene>
    <name evidence="1" type="ORF">C1I98_13455</name>
</gene>
<dbReference type="AlphaFoldDB" id="A0A2W2GFV2"/>
<proteinExistence type="predicted"/>
<comment type="caution">
    <text evidence="1">The sequence shown here is derived from an EMBL/GenBank/DDBJ whole genome shotgun (WGS) entry which is preliminary data.</text>
</comment>
<sequence>MPVADSPDRHPLAVILAARNWTAEQLLRRMAHRHQQLGFGGMAIRREKVSRWLGGTTPDRAAQRALADVLGIDAREVEQRGWPGWLRAAIDGDRILLESPWTPAGTVKVLAQIGGCVDRRHFMVTGGGALAAVTAQWAAATPACGIASSGQASRETITLLHARLDALRRLDDQVGAADIYDAAAAELRFIVRLLTNTSHGERVGGALYGCAAEAARLAGWCAYDTGRHPTAEALFQAALRAAGSAGDDDSGAIVLAFWANLRYAAASDAPGALDLLGGALHPRMRISSPRVHALLHARRARAYSVLGEPTAAYRAIDDAFTAYDEAPAACDDLPQMYWITAGELHQAAGSAALTLGEPRRALEHFDAAVGADEPYDPASEARGAAIYLARRAEAHLAMGDLDAAVAAAHDVVRLMGGVDSARSTSTLEDLRRRLRAHRGVPVVADFLHETA</sequence>
<dbReference type="SMART" id="SM00028">
    <property type="entry name" value="TPR"/>
    <property type="match status" value="4"/>
</dbReference>
<dbReference type="InterPro" id="IPR019734">
    <property type="entry name" value="TPR_rpt"/>
</dbReference>
<organism evidence="1 2">
    <name type="scientific">Spongiactinospora gelatinilytica</name>
    <dbReference type="NCBI Taxonomy" id="2666298"/>
    <lineage>
        <taxon>Bacteria</taxon>
        <taxon>Bacillati</taxon>
        <taxon>Actinomycetota</taxon>
        <taxon>Actinomycetes</taxon>
        <taxon>Streptosporangiales</taxon>
        <taxon>Streptosporangiaceae</taxon>
        <taxon>Spongiactinospora</taxon>
    </lineage>
</organism>
<evidence type="ECO:0000313" key="1">
    <source>
        <dbReference type="EMBL" id="PZG47471.1"/>
    </source>
</evidence>